<dbReference type="EMBL" id="CACRXK020013751">
    <property type="protein sequence ID" value="CAB4025677.1"/>
    <property type="molecule type" value="Genomic_DNA"/>
</dbReference>
<evidence type="ECO:0000313" key="3">
    <source>
        <dbReference type="Proteomes" id="UP001152795"/>
    </source>
</evidence>
<comment type="caution">
    <text evidence="2">The sequence shown here is derived from an EMBL/GenBank/DDBJ whole genome shotgun (WGS) entry which is preliminary data.</text>
</comment>
<dbReference type="AlphaFoldDB" id="A0A6S7J5K3"/>
<evidence type="ECO:0000313" key="2">
    <source>
        <dbReference type="EMBL" id="CAB4025677.1"/>
    </source>
</evidence>
<reference evidence="2" key="1">
    <citation type="submission" date="2020-04" db="EMBL/GenBank/DDBJ databases">
        <authorList>
            <person name="Alioto T."/>
            <person name="Alioto T."/>
            <person name="Gomez Garrido J."/>
        </authorList>
    </citation>
    <scope>NUCLEOTIDE SEQUENCE</scope>
    <source>
        <strain evidence="2">A484AB</strain>
    </source>
</reference>
<protein>
    <submittedName>
        <fullName evidence="2">Uncharacterized protein</fullName>
    </submittedName>
</protein>
<accession>A0A6S7J5K3</accession>
<proteinExistence type="predicted"/>
<sequence length="281" mass="32451">MSEKEHKQELTTLKDDIMSEIDLKPLHPKNKLLLYSRYLLSKLSWHFTVTTLSKTWVSENMDSVVNKYVRKWLEIPISGTLSNVYLTSNKFGLNIYPPSIKFVQCQTVARNALKTSPNHSIKDLWKTTTESKNIQYDVYTSTKEVLKTFTSGQEDKLQNHLILQGSFFSKYKRNHDLNNTIVWLENKLKSTEASNESLSETIMRINSVKLLKSKQCGILPFLNRTKECDQINNDRIEVESPVHDNTKDVCLKPNDNKPEDSNEENERVSQPMAANIQASHE</sequence>
<organism evidence="2 3">
    <name type="scientific">Paramuricea clavata</name>
    <name type="common">Red gorgonian</name>
    <name type="synonym">Violescent sea-whip</name>
    <dbReference type="NCBI Taxonomy" id="317549"/>
    <lineage>
        <taxon>Eukaryota</taxon>
        <taxon>Metazoa</taxon>
        <taxon>Cnidaria</taxon>
        <taxon>Anthozoa</taxon>
        <taxon>Octocorallia</taxon>
        <taxon>Malacalcyonacea</taxon>
        <taxon>Plexauridae</taxon>
        <taxon>Paramuricea</taxon>
    </lineage>
</organism>
<name>A0A6S7J5K3_PARCT</name>
<feature type="region of interest" description="Disordered" evidence="1">
    <location>
        <begin position="242"/>
        <end position="281"/>
    </location>
</feature>
<keyword evidence="3" id="KW-1185">Reference proteome</keyword>
<feature type="compositionally biased region" description="Basic and acidic residues" evidence="1">
    <location>
        <begin position="242"/>
        <end position="267"/>
    </location>
</feature>
<gene>
    <name evidence="2" type="ORF">PACLA_8A079166</name>
</gene>
<dbReference type="Proteomes" id="UP001152795">
    <property type="component" value="Unassembled WGS sequence"/>
</dbReference>
<feature type="non-terminal residue" evidence="2">
    <location>
        <position position="281"/>
    </location>
</feature>
<evidence type="ECO:0000256" key="1">
    <source>
        <dbReference type="SAM" id="MobiDB-lite"/>
    </source>
</evidence>